<dbReference type="RefSeq" id="WP_186801986.1">
    <property type="nucleotide sequence ID" value="NZ_QEIT01000673.1"/>
</dbReference>
<comment type="caution">
    <text evidence="7">The sequence shown here is derived from an EMBL/GenBank/DDBJ whole genome shotgun (WGS) entry which is preliminary data.</text>
</comment>
<gene>
    <name evidence="7" type="ORF">DD902_15615</name>
</gene>
<comment type="subcellular location">
    <subcellularLocation>
        <location evidence="1">Membrane</location>
        <topology evidence="1">Multi-pass membrane protein</topology>
    </subcellularLocation>
</comment>
<accession>A0A317YL72</accession>
<evidence type="ECO:0000313" key="8">
    <source>
        <dbReference type="Proteomes" id="UP000246800"/>
    </source>
</evidence>
<evidence type="ECO:0000256" key="4">
    <source>
        <dbReference type="ARBA" id="ARBA00023136"/>
    </source>
</evidence>
<dbReference type="GO" id="GO:1902600">
    <property type="term" value="P:proton transmembrane transport"/>
    <property type="evidence" value="ECO:0007669"/>
    <property type="project" value="InterPro"/>
</dbReference>
<keyword evidence="3 5" id="KW-1133">Transmembrane helix</keyword>
<dbReference type="Pfam" id="PF00999">
    <property type="entry name" value="Na_H_Exchanger"/>
    <property type="match status" value="1"/>
</dbReference>
<dbReference type="GO" id="GO:0015297">
    <property type="term" value="F:antiporter activity"/>
    <property type="evidence" value="ECO:0007669"/>
    <property type="project" value="InterPro"/>
</dbReference>
<sequence length="162" mass="18887">NKGLKDNNTLTFIQLLTPFVVYFLAEEVHASGIIAVVIAGLIHGLERDRLIRAQTELQMNYHQIWNTFSYALNGFVFVVLGFMIPIVVIDIFQTEPDNFSFLIVITILIAIAIYACRFVWVYFWYKDFYFPKNIQSYLDEEHDSHETPPSRVRYAFIMTMCG</sequence>
<dbReference type="InterPro" id="IPR006153">
    <property type="entry name" value="Cation/H_exchanger_TM"/>
</dbReference>
<keyword evidence="2 5" id="KW-0812">Transmembrane</keyword>
<reference evidence="7 8" key="1">
    <citation type="journal article" date="2018" name="Vet. Microbiol.">
        <title>Clonal diversity and geographic distribution of methicillin-resistant Staphylococcus pseudintermedius from Australian animals: Discovery of novel sequence types.</title>
        <authorList>
            <person name="Worthing K.A."/>
            <person name="Abraham S."/>
            <person name="Coombs G.W."/>
            <person name="Pang S."/>
            <person name="Saputra S."/>
            <person name="Jordan D."/>
            <person name="Trott D.J."/>
            <person name="Norris J.M."/>
        </authorList>
    </citation>
    <scope>NUCLEOTIDE SEQUENCE [LARGE SCALE GENOMIC DNA]</scope>
    <source>
        <strain evidence="7 8">ST525 1</strain>
    </source>
</reference>
<dbReference type="GO" id="GO:0016020">
    <property type="term" value="C:membrane"/>
    <property type="evidence" value="ECO:0007669"/>
    <property type="project" value="UniProtKB-SubCell"/>
</dbReference>
<feature type="transmembrane region" description="Helical" evidence="5">
    <location>
        <begin position="20"/>
        <end position="43"/>
    </location>
</feature>
<dbReference type="AlphaFoldDB" id="A0A317YL72"/>
<evidence type="ECO:0000313" key="7">
    <source>
        <dbReference type="EMBL" id="PWZ67624.1"/>
    </source>
</evidence>
<evidence type="ECO:0000256" key="2">
    <source>
        <dbReference type="ARBA" id="ARBA00022692"/>
    </source>
</evidence>
<feature type="non-terminal residue" evidence="7">
    <location>
        <position position="162"/>
    </location>
</feature>
<keyword evidence="4 5" id="KW-0472">Membrane</keyword>
<dbReference type="EMBL" id="QEIT01000673">
    <property type="protein sequence ID" value="PWZ67624.1"/>
    <property type="molecule type" value="Genomic_DNA"/>
</dbReference>
<dbReference type="Proteomes" id="UP000246800">
    <property type="component" value="Unassembled WGS sequence"/>
</dbReference>
<proteinExistence type="predicted"/>
<feature type="transmembrane region" description="Helical" evidence="5">
    <location>
        <begin position="101"/>
        <end position="125"/>
    </location>
</feature>
<organism evidence="7 8">
    <name type="scientific">Staphylococcus pseudintermedius</name>
    <dbReference type="NCBI Taxonomy" id="283734"/>
    <lineage>
        <taxon>Bacteria</taxon>
        <taxon>Bacillati</taxon>
        <taxon>Bacillota</taxon>
        <taxon>Bacilli</taxon>
        <taxon>Bacillales</taxon>
        <taxon>Staphylococcaceae</taxon>
        <taxon>Staphylococcus</taxon>
        <taxon>Staphylococcus intermedius group</taxon>
    </lineage>
</organism>
<feature type="domain" description="Cation/H+ exchanger transmembrane" evidence="6">
    <location>
        <begin position="5"/>
        <end position="126"/>
    </location>
</feature>
<evidence type="ECO:0000256" key="3">
    <source>
        <dbReference type="ARBA" id="ARBA00022989"/>
    </source>
</evidence>
<feature type="transmembrane region" description="Helical" evidence="5">
    <location>
        <begin position="64"/>
        <end position="89"/>
    </location>
</feature>
<name>A0A317YL72_STAPS</name>
<evidence type="ECO:0000259" key="6">
    <source>
        <dbReference type="Pfam" id="PF00999"/>
    </source>
</evidence>
<evidence type="ECO:0000256" key="1">
    <source>
        <dbReference type="ARBA" id="ARBA00004141"/>
    </source>
</evidence>
<evidence type="ECO:0000256" key="5">
    <source>
        <dbReference type="SAM" id="Phobius"/>
    </source>
</evidence>
<protein>
    <submittedName>
        <fullName evidence="7">Sodium:proton antiporter</fullName>
    </submittedName>
</protein>
<feature type="non-terminal residue" evidence="7">
    <location>
        <position position="1"/>
    </location>
</feature>